<evidence type="ECO:0000256" key="4">
    <source>
        <dbReference type="PROSITE-ProRule" id="PRU00433"/>
    </source>
</evidence>
<keyword evidence="7" id="KW-1185">Reference proteome</keyword>
<evidence type="ECO:0000313" key="6">
    <source>
        <dbReference type="EMBL" id="AOH82627.1"/>
    </source>
</evidence>
<sequence>MSSRSLYAFGAFGVIPLLAGAAFAGQWTTPLPSLHRWAQIDRIPRHHAIAANGVPEPYRTMRNPLPVSRATIAKGATLYATNCRSCHGLSGKGNGPIGRDVSPSPFDIAWLSEMKVSRFDGFMYWTIAEGGVPFGTSMPPYKKMLSPNDIWAVTTYIQAGLPKDLPPR</sequence>
<dbReference type="Pfam" id="PF13442">
    <property type="entry name" value="Cytochrome_CBB3"/>
    <property type="match status" value="1"/>
</dbReference>
<feature type="domain" description="Cytochrome c" evidence="5">
    <location>
        <begin position="70"/>
        <end position="161"/>
    </location>
</feature>
<evidence type="ECO:0000259" key="5">
    <source>
        <dbReference type="PROSITE" id="PS51007"/>
    </source>
</evidence>
<evidence type="ECO:0000313" key="7">
    <source>
        <dbReference type="Proteomes" id="UP000094256"/>
    </source>
</evidence>
<reference evidence="6 7" key="1">
    <citation type="submission" date="2016-01" db="EMBL/GenBank/DDBJ databases">
        <title>Complete genome and mega plasmid sequence of Sphingomonas panacis DCY99 elicits systemic resistance in rice to Xanthomonas oryzae.</title>
        <authorList>
            <person name="Kim Y.J."/>
            <person name="Yang D.C."/>
            <person name="Sing P."/>
        </authorList>
    </citation>
    <scope>NUCLEOTIDE SEQUENCE [LARGE SCALE GENOMIC DNA]</scope>
    <source>
        <strain evidence="6 7">DCY99</strain>
    </source>
</reference>
<dbReference type="InterPro" id="IPR036909">
    <property type="entry name" value="Cyt_c-like_dom_sf"/>
</dbReference>
<dbReference type="EMBL" id="CP014168">
    <property type="protein sequence ID" value="AOH82627.1"/>
    <property type="molecule type" value="Genomic_DNA"/>
</dbReference>
<gene>
    <name evidence="6" type="ORF">AWL63_00125</name>
</gene>
<dbReference type="KEGG" id="span:AWL63_00125"/>
<proteinExistence type="predicted"/>
<accession>A0A1B3Z5C5</accession>
<dbReference type="Proteomes" id="UP000094256">
    <property type="component" value="Chromosome"/>
</dbReference>
<dbReference type="STRING" id="1560345.AWL63_00125"/>
<dbReference type="GO" id="GO:0009055">
    <property type="term" value="F:electron transfer activity"/>
    <property type="evidence" value="ECO:0007669"/>
    <property type="project" value="InterPro"/>
</dbReference>
<dbReference type="RefSeq" id="WP_069203211.1">
    <property type="nucleotide sequence ID" value="NZ_CP014168.1"/>
</dbReference>
<evidence type="ECO:0000256" key="2">
    <source>
        <dbReference type="ARBA" id="ARBA00022723"/>
    </source>
</evidence>
<dbReference type="InterPro" id="IPR009056">
    <property type="entry name" value="Cyt_c-like_dom"/>
</dbReference>
<organism evidence="6 7">
    <name type="scientific">Sphingomonas panacis</name>
    <dbReference type="NCBI Taxonomy" id="1560345"/>
    <lineage>
        <taxon>Bacteria</taxon>
        <taxon>Pseudomonadati</taxon>
        <taxon>Pseudomonadota</taxon>
        <taxon>Alphaproteobacteria</taxon>
        <taxon>Sphingomonadales</taxon>
        <taxon>Sphingomonadaceae</taxon>
        <taxon>Sphingomonas</taxon>
    </lineage>
</organism>
<dbReference type="Gene3D" id="1.10.760.10">
    <property type="entry name" value="Cytochrome c-like domain"/>
    <property type="match status" value="1"/>
</dbReference>
<evidence type="ECO:0000256" key="3">
    <source>
        <dbReference type="ARBA" id="ARBA00023004"/>
    </source>
</evidence>
<dbReference type="GO" id="GO:0020037">
    <property type="term" value="F:heme binding"/>
    <property type="evidence" value="ECO:0007669"/>
    <property type="project" value="InterPro"/>
</dbReference>
<dbReference type="PROSITE" id="PS51007">
    <property type="entry name" value="CYTC"/>
    <property type="match status" value="1"/>
</dbReference>
<dbReference type="OrthoDB" id="9811281at2"/>
<keyword evidence="1 4" id="KW-0349">Heme</keyword>
<dbReference type="GO" id="GO:0046872">
    <property type="term" value="F:metal ion binding"/>
    <property type="evidence" value="ECO:0007669"/>
    <property type="project" value="UniProtKB-KW"/>
</dbReference>
<keyword evidence="2 4" id="KW-0479">Metal-binding</keyword>
<dbReference type="AlphaFoldDB" id="A0A1B3Z5C5"/>
<protein>
    <recommendedName>
        <fullName evidence="5">Cytochrome c domain-containing protein</fullName>
    </recommendedName>
</protein>
<keyword evidence="3 4" id="KW-0408">Iron</keyword>
<dbReference type="SUPFAM" id="SSF46626">
    <property type="entry name" value="Cytochrome c"/>
    <property type="match status" value="1"/>
</dbReference>
<name>A0A1B3Z5C5_9SPHN</name>
<evidence type="ECO:0000256" key="1">
    <source>
        <dbReference type="ARBA" id="ARBA00022617"/>
    </source>
</evidence>